<dbReference type="Pfam" id="PF25137">
    <property type="entry name" value="ADH_Fe_C"/>
    <property type="match status" value="1"/>
</dbReference>
<proteinExistence type="predicted"/>
<protein>
    <submittedName>
        <fullName evidence="2">Iron-containing alcohol dehydrogenase</fullName>
    </submittedName>
</protein>
<accession>M0JK05</accession>
<dbReference type="EMBL" id="AOLP01000002">
    <property type="protein sequence ID" value="EMA07995.1"/>
    <property type="molecule type" value="Genomic_DNA"/>
</dbReference>
<feature type="domain" description="Fe-containing alcohol dehydrogenase-like C-terminal" evidence="1">
    <location>
        <begin position="1"/>
        <end position="119"/>
    </location>
</feature>
<dbReference type="AlphaFoldDB" id="M0JK05"/>
<keyword evidence="3" id="KW-1185">Reference proteome</keyword>
<evidence type="ECO:0000313" key="3">
    <source>
        <dbReference type="Proteomes" id="UP000011553"/>
    </source>
</evidence>
<dbReference type="SUPFAM" id="SSF56796">
    <property type="entry name" value="Dehydroquinate synthase-like"/>
    <property type="match status" value="1"/>
</dbReference>
<dbReference type="PATRIC" id="fig|662478.6.peg.507"/>
<dbReference type="InterPro" id="IPR039697">
    <property type="entry name" value="Alcohol_dehydrogenase_Fe"/>
</dbReference>
<reference evidence="2 3" key="1">
    <citation type="journal article" date="2014" name="PLoS Genet.">
        <title>Phylogenetically driven sequencing of extremely halophilic archaea reveals strategies for static and dynamic osmo-response.</title>
        <authorList>
            <person name="Becker E.A."/>
            <person name="Seitzer P.M."/>
            <person name="Tritt A."/>
            <person name="Larsen D."/>
            <person name="Krusor M."/>
            <person name="Yao A.I."/>
            <person name="Wu D."/>
            <person name="Madern D."/>
            <person name="Eisen J.A."/>
            <person name="Darling A.E."/>
            <person name="Facciotti M.T."/>
        </authorList>
    </citation>
    <scope>NUCLEOTIDE SEQUENCE [LARGE SCALE GENOMIC DNA]</scope>
    <source>
        <strain evidence="2 3">ATCC 35960</strain>
    </source>
</reference>
<evidence type="ECO:0000313" key="2">
    <source>
        <dbReference type="EMBL" id="EMA07995.1"/>
    </source>
</evidence>
<evidence type="ECO:0000259" key="1">
    <source>
        <dbReference type="Pfam" id="PF25137"/>
    </source>
</evidence>
<dbReference type="Proteomes" id="UP000011553">
    <property type="component" value="Unassembled WGS sequence"/>
</dbReference>
<dbReference type="GO" id="GO:0004022">
    <property type="term" value="F:alcohol dehydrogenase (NAD+) activity"/>
    <property type="evidence" value="ECO:0007669"/>
    <property type="project" value="TreeGrafter"/>
</dbReference>
<sequence length="120" mass="13003">MAYPVAGEHHTPHGVTIATLLPAVMRFNATGAFDRYDEIARLMGEDVEGLSRDAAAEKAATAVAKLASDVGIPENLTELGVTEDEIAAFAEDTMEIQRLLVGNPRRVEQVDVEHIFQQSL</sequence>
<comment type="caution">
    <text evidence="2">The sequence shown here is derived from an EMBL/GenBank/DDBJ whole genome shotgun (WGS) entry which is preliminary data.</text>
</comment>
<dbReference type="InterPro" id="IPR056798">
    <property type="entry name" value="ADH_Fe_C"/>
</dbReference>
<dbReference type="PANTHER" id="PTHR11496:SF102">
    <property type="entry name" value="ALCOHOL DEHYDROGENASE 4"/>
    <property type="match status" value="1"/>
</dbReference>
<organism evidence="2 3">
    <name type="scientific">Haloferax denitrificans ATCC 35960</name>
    <dbReference type="NCBI Taxonomy" id="662478"/>
    <lineage>
        <taxon>Archaea</taxon>
        <taxon>Methanobacteriati</taxon>
        <taxon>Methanobacteriota</taxon>
        <taxon>Stenosarchaea group</taxon>
        <taxon>Halobacteria</taxon>
        <taxon>Halobacteriales</taxon>
        <taxon>Haloferacaceae</taxon>
        <taxon>Haloferax</taxon>
    </lineage>
</organism>
<name>M0JK05_9EURY</name>
<dbReference type="PANTHER" id="PTHR11496">
    <property type="entry name" value="ALCOHOL DEHYDROGENASE"/>
    <property type="match status" value="1"/>
</dbReference>
<gene>
    <name evidence="2" type="ORF">C438_02712</name>
</gene>
<dbReference type="Gene3D" id="1.20.1090.10">
    <property type="entry name" value="Dehydroquinate synthase-like - alpha domain"/>
    <property type="match status" value="1"/>
</dbReference>